<keyword evidence="4 6" id="KW-0106">Calcium</keyword>
<protein>
    <submittedName>
        <fullName evidence="9">Uncharacterized protein</fullName>
    </submittedName>
</protein>
<feature type="binding site" evidence="6">
    <location>
        <position position="391"/>
    </location>
    <ligand>
        <name>Ca(2+)</name>
        <dbReference type="ChEBI" id="CHEBI:29108"/>
    </ligand>
</feature>
<evidence type="ECO:0000313" key="9">
    <source>
        <dbReference type="EMBL" id="ETO28214.1"/>
    </source>
</evidence>
<dbReference type="Proteomes" id="UP000023152">
    <property type="component" value="Unassembled WGS sequence"/>
</dbReference>
<feature type="binding site" evidence="6">
    <location>
        <position position="540"/>
    </location>
    <ligand>
        <name>Ca(2+)</name>
        <dbReference type="ChEBI" id="CHEBI:29108"/>
    </ligand>
</feature>
<organism evidence="9 10">
    <name type="scientific">Reticulomyxa filosa</name>
    <dbReference type="NCBI Taxonomy" id="46433"/>
    <lineage>
        <taxon>Eukaryota</taxon>
        <taxon>Sar</taxon>
        <taxon>Rhizaria</taxon>
        <taxon>Retaria</taxon>
        <taxon>Foraminifera</taxon>
        <taxon>Monothalamids</taxon>
        <taxon>Reticulomyxidae</taxon>
        <taxon>Reticulomyxa</taxon>
    </lineage>
</organism>
<evidence type="ECO:0000256" key="8">
    <source>
        <dbReference type="SAM" id="Phobius"/>
    </source>
</evidence>
<evidence type="ECO:0000256" key="1">
    <source>
        <dbReference type="ARBA" id="ARBA00001913"/>
    </source>
</evidence>
<keyword evidence="8" id="KW-0812">Transmembrane</keyword>
<name>X6NR55_RETFI</name>
<keyword evidence="10" id="KW-1185">Reference proteome</keyword>
<evidence type="ECO:0000256" key="4">
    <source>
        <dbReference type="ARBA" id="ARBA00022837"/>
    </source>
</evidence>
<dbReference type="Pfam" id="PF06079">
    <property type="entry name" value="Apyrase"/>
    <property type="match status" value="2"/>
</dbReference>
<evidence type="ECO:0000256" key="2">
    <source>
        <dbReference type="ARBA" id="ARBA00022723"/>
    </source>
</evidence>
<dbReference type="EMBL" id="ASPP01006796">
    <property type="protein sequence ID" value="ETO28214.1"/>
    <property type="molecule type" value="Genomic_DNA"/>
</dbReference>
<keyword evidence="2 6" id="KW-0479">Metal-binding</keyword>
<dbReference type="PANTHER" id="PTHR13023">
    <property type="entry name" value="APYRASE"/>
    <property type="match status" value="1"/>
</dbReference>
<dbReference type="GO" id="GO:0045134">
    <property type="term" value="F:UDP phosphatase activity"/>
    <property type="evidence" value="ECO:0007669"/>
    <property type="project" value="TreeGrafter"/>
</dbReference>
<dbReference type="SUPFAM" id="SSF101887">
    <property type="entry name" value="Apyrase"/>
    <property type="match status" value="2"/>
</dbReference>
<comment type="cofactor">
    <cofactor evidence="1 6">
        <name>Ca(2+)</name>
        <dbReference type="ChEBI" id="CHEBI:29108"/>
    </cofactor>
</comment>
<evidence type="ECO:0000256" key="3">
    <source>
        <dbReference type="ARBA" id="ARBA00022801"/>
    </source>
</evidence>
<dbReference type="AlphaFoldDB" id="X6NR55"/>
<evidence type="ECO:0000256" key="7">
    <source>
        <dbReference type="SAM" id="MobiDB-lite"/>
    </source>
</evidence>
<keyword evidence="8" id="KW-0472">Membrane</keyword>
<accession>X6NR55</accession>
<comment type="similarity">
    <text evidence="5">Belongs to the apyrase family.</text>
</comment>
<reference evidence="9 10" key="1">
    <citation type="journal article" date="2013" name="Curr. Biol.">
        <title>The Genome of the Foraminiferan Reticulomyxa filosa.</title>
        <authorList>
            <person name="Glockner G."/>
            <person name="Hulsmann N."/>
            <person name="Schleicher M."/>
            <person name="Noegel A.A."/>
            <person name="Eichinger L."/>
            <person name="Gallinger C."/>
            <person name="Pawlowski J."/>
            <person name="Sierra R."/>
            <person name="Euteneuer U."/>
            <person name="Pillet L."/>
            <person name="Moustafa A."/>
            <person name="Platzer M."/>
            <person name="Groth M."/>
            <person name="Szafranski K."/>
            <person name="Schliwa M."/>
        </authorList>
    </citation>
    <scope>NUCLEOTIDE SEQUENCE [LARGE SCALE GENOMIC DNA]</scope>
</reference>
<feature type="compositionally biased region" description="Polar residues" evidence="7">
    <location>
        <begin position="622"/>
        <end position="635"/>
    </location>
</feature>
<evidence type="ECO:0000256" key="5">
    <source>
        <dbReference type="ARBA" id="ARBA00025738"/>
    </source>
</evidence>
<keyword evidence="8" id="KW-1133">Transmembrane helix</keyword>
<evidence type="ECO:0000256" key="6">
    <source>
        <dbReference type="PIRSR" id="PIRSR609283-1"/>
    </source>
</evidence>
<feature type="transmembrane region" description="Helical" evidence="8">
    <location>
        <begin position="160"/>
        <end position="178"/>
    </location>
</feature>
<feature type="region of interest" description="Disordered" evidence="7">
    <location>
        <begin position="333"/>
        <end position="365"/>
    </location>
</feature>
<dbReference type="OrthoDB" id="25028at2759"/>
<comment type="caution">
    <text evidence="9">The sequence shown here is derived from an EMBL/GenBank/DDBJ whole genome shotgun (WGS) entry which is preliminary data.</text>
</comment>
<feature type="compositionally biased region" description="Low complexity" evidence="7">
    <location>
        <begin position="641"/>
        <end position="651"/>
    </location>
</feature>
<proteinExistence type="inferred from homology"/>
<evidence type="ECO:0000313" key="10">
    <source>
        <dbReference type="Proteomes" id="UP000023152"/>
    </source>
</evidence>
<dbReference type="GO" id="GO:0030166">
    <property type="term" value="P:proteoglycan biosynthetic process"/>
    <property type="evidence" value="ECO:0007669"/>
    <property type="project" value="TreeGrafter"/>
</dbReference>
<sequence>MFLFSFESNVNFCYVKHFCIITKMTNFLYIVFCFNVKNSQLSYETLGLKTSVPSKQHQKRRKVNKTGLDPKTIAVDRNAEATGSNELCDESSGIHSGLINVITHETSVVDNDVYMANPMTVTSWQSYDNAMIANDKRKSCPYLHFCFHKYRYVLSPKHSLLSYVFYFVIAMVGFRYLFLTNNTLSSKSNRANAPHPLPKEPSVKGPPIVIQPPLPSSKQEQFQLPASDLIPDEQELTCFCCKKNYLASEMLCNIKNEWEKTDIKEGHLQGQGCKKYPNGYSEPEKGIYYIAAITDMDKSSKVADYQWISYLQHAVVTITANHSVTVKWIKPPFEHDDDNDNNNNDKGNANANANQNQNQKQKAKEIELDSLDQSVILRSGLNEMGRGMELSELVWFNGQLLTFDDRTGAVSCISSRFEVIPQQIIMEGFGDHPKGMKIEWATTVKRPSSSRFDSKKRLQNWLYIGSFGREFCLTLFDGCYFLCQTYLYTNDNGSEIVTLAPLWIAKMNEKGTIQYENWSTYYNRLRIATGTIYPGYLWIEAVEWSDIHQQWFILPRYVSFEPYHAKRTSFRGANLLIIASANFEDIRLVWIQYNHPPSPTLIEKPLQSQPQSQTQTLQPQSESNQNDSNVNTNGARNIHVNASAGANSNNNQTLFKKEKQRETTNEKTIEIGSAETNENEENSQKKKKFSNDENVSNNEKIFLGQRILSVKSDIIRVSDLDGDEFQHLKYMQESMKKHLQHSTKGFSTLTFLPNTNDTVICAIKTEEIESDIANSYPNLFQHDGSRQRGNTNSNYDHSFLKSYLTIFDIFGNVWLDDFPFPSQKKYEGIVII</sequence>
<keyword evidence="3" id="KW-0378">Hydrolase</keyword>
<dbReference type="PANTHER" id="PTHR13023:SF3">
    <property type="entry name" value="SOLUBLE CALCIUM-ACTIVATED NUCLEOTIDASE 1"/>
    <property type="match status" value="1"/>
</dbReference>
<feature type="region of interest" description="Disordered" evidence="7">
    <location>
        <begin position="601"/>
        <end position="693"/>
    </location>
</feature>
<feature type="compositionally biased region" description="Basic and acidic residues" evidence="7">
    <location>
        <begin position="655"/>
        <end position="669"/>
    </location>
</feature>
<feature type="compositionally biased region" description="Low complexity" evidence="7">
    <location>
        <begin position="605"/>
        <end position="621"/>
    </location>
</feature>
<dbReference type="GO" id="GO:0004382">
    <property type="term" value="F:GDP phosphatase activity"/>
    <property type="evidence" value="ECO:0007669"/>
    <property type="project" value="TreeGrafter"/>
</dbReference>
<dbReference type="GO" id="GO:0005509">
    <property type="term" value="F:calcium ion binding"/>
    <property type="evidence" value="ECO:0007669"/>
    <property type="project" value="InterPro"/>
</dbReference>
<feature type="binding site" evidence="6">
    <location>
        <position position="439"/>
    </location>
    <ligand>
        <name>Ca(2+)</name>
        <dbReference type="ChEBI" id="CHEBI:29108"/>
    </ligand>
</feature>
<dbReference type="InterPro" id="IPR009283">
    <property type="entry name" value="Apyrase"/>
</dbReference>
<feature type="compositionally biased region" description="Low complexity" evidence="7">
    <location>
        <begin position="341"/>
        <end position="360"/>
    </location>
</feature>
<feature type="binding site" evidence="6">
    <location>
        <position position="392"/>
    </location>
    <ligand>
        <name>Ca(2+)</name>
        <dbReference type="ChEBI" id="CHEBI:29108"/>
    </ligand>
</feature>
<dbReference type="InterPro" id="IPR036258">
    <property type="entry name" value="Apyrase_sf"/>
</dbReference>
<dbReference type="Gene3D" id="2.120.10.100">
    <property type="entry name" value="Apyrase"/>
    <property type="match status" value="2"/>
</dbReference>
<gene>
    <name evidence="9" type="ORF">RFI_08916</name>
</gene>